<name>A0A380HB94_9STAP</name>
<dbReference type="PROSITE" id="PS51186">
    <property type="entry name" value="GNAT"/>
    <property type="match status" value="1"/>
</dbReference>
<keyword evidence="3" id="KW-1185">Reference proteome</keyword>
<dbReference type="Proteomes" id="UP000255425">
    <property type="component" value="Unassembled WGS sequence"/>
</dbReference>
<evidence type="ECO:0000313" key="3">
    <source>
        <dbReference type="Proteomes" id="UP000255425"/>
    </source>
</evidence>
<reference evidence="2 3" key="1">
    <citation type="submission" date="2018-06" db="EMBL/GenBank/DDBJ databases">
        <authorList>
            <consortium name="Pathogen Informatics"/>
            <person name="Doyle S."/>
        </authorList>
    </citation>
    <scope>NUCLEOTIDE SEQUENCE [LARGE SCALE GENOMIC DNA]</scope>
    <source>
        <strain evidence="2 3">NCTC11807</strain>
    </source>
</reference>
<organism evidence="2 3">
    <name type="scientific">Staphylococcus saccharolyticus</name>
    <dbReference type="NCBI Taxonomy" id="33028"/>
    <lineage>
        <taxon>Bacteria</taxon>
        <taxon>Bacillati</taxon>
        <taxon>Bacillota</taxon>
        <taxon>Bacilli</taxon>
        <taxon>Bacillales</taxon>
        <taxon>Staphylococcaceae</taxon>
        <taxon>Staphylococcus</taxon>
    </lineage>
</organism>
<dbReference type="AlphaFoldDB" id="A0A380HB94"/>
<proteinExistence type="predicted"/>
<dbReference type="EC" id="2.3.1.-" evidence="2"/>
<dbReference type="SUPFAM" id="SSF55729">
    <property type="entry name" value="Acyl-CoA N-acyltransferases (Nat)"/>
    <property type="match status" value="1"/>
</dbReference>
<keyword evidence="2" id="KW-0808">Transferase</keyword>
<feature type="domain" description="N-acetyltransferase" evidence="1">
    <location>
        <begin position="1"/>
        <end position="154"/>
    </location>
</feature>
<evidence type="ECO:0000313" key="2">
    <source>
        <dbReference type="EMBL" id="SUM74386.1"/>
    </source>
</evidence>
<evidence type="ECO:0000259" key="1">
    <source>
        <dbReference type="PROSITE" id="PS51186"/>
    </source>
</evidence>
<dbReference type="Gene3D" id="3.40.630.30">
    <property type="match status" value="1"/>
</dbReference>
<dbReference type="RefSeq" id="WP_115314019.1">
    <property type="nucleotide sequence ID" value="NZ_CP066042.1"/>
</dbReference>
<dbReference type="InterPro" id="IPR016181">
    <property type="entry name" value="Acyl_CoA_acyltransferase"/>
</dbReference>
<dbReference type="Pfam" id="PF00583">
    <property type="entry name" value="Acetyltransf_1"/>
    <property type="match status" value="1"/>
</dbReference>
<dbReference type="GO" id="GO:0016747">
    <property type="term" value="F:acyltransferase activity, transferring groups other than amino-acyl groups"/>
    <property type="evidence" value="ECO:0007669"/>
    <property type="project" value="InterPro"/>
</dbReference>
<sequence length="154" mass="17725">MFLKAYEPHLYPFVEAIQISPNDSIFTKTPIDNIISAQHDKERHPILVMENGSCVAFFTLHEGNGPKDYANNRNAVFFRSFSVDCRYRGRGIGKKTIQILPKYVKKNFPEVNEITLAVNTDNLKAIHLYCQAGYIHTYDSLLVGRPVHIMKYYL</sequence>
<gene>
    <name evidence="2" type="ORF">NCTC11807_02595</name>
</gene>
<dbReference type="EMBL" id="UHDZ01000001">
    <property type="protein sequence ID" value="SUM74386.1"/>
    <property type="molecule type" value="Genomic_DNA"/>
</dbReference>
<dbReference type="GeneID" id="63935532"/>
<dbReference type="CDD" id="cd04301">
    <property type="entry name" value="NAT_SF"/>
    <property type="match status" value="1"/>
</dbReference>
<accession>A0A380HB94</accession>
<protein>
    <submittedName>
        <fullName evidence="2">Acetyltransferase</fullName>
        <ecNumber evidence="2">2.3.1.-</ecNumber>
    </submittedName>
</protein>
<keyword evidence="2" id="KW-0012">Acyltransferase</keyword>
<dbReference type="InterPro" id="IPR000182">
    <property type="entry name" value="GNAT_dom"/>
</dbReference>